<dbReference type="PANTHER" id="PTHR42852">
    <property type="entry name" value="THIOL:DISULFIDE INTERCHANGE PROTEIN DSBE"/>
    <property type="match status" value="1"/>
</dbReference>
<dbReference type="PANTHER" id="PTHR42852:SF6">
    <property type="entry name" value="THIOL:DISULFIDE INTERCHANGE PROTEIN DSBE"/>
    <property type="match status" value="1"/>
</dbReference>
<evidence type="ECO:0000256" key="3">
    <source>
        <dbReference type="ARBA" id="ARBA00023157"/>
    </source>
</evidence>
<feature type="chain" id="PRO_5043296111" evidence="5">
    <location>
        <begin position="21"/>
        <end position="447"/>
    </location>
</feature>
<evidence type="ECO:0000313" key="9">
    <source>
        <dbReference type="Proteomes" id="UP001199750"/>
    </source>
</evidence>
<dbReference type="GO" id="GO:0030313">
    <property type="term" value="C:cell envelope"/>
    <property type="evidence" value="ECO:0007669"/>
    <property type="project" value="UniProtKB-SubCell"/>
</dbReference>
<sequence length="447" mass="50394">MMKFSFLAILIMALMSCNNASKTTVRVHLDKPQGEIKPQLITKDSTYVMALDSTNTALFVMAENLKPGYATVVLGRMQVPVYVEPGKSFDVSVKFEGRRMIPAFTGEGAKKNEYLNSPALRFNPDYKLEEAEFLASLDEQIKKLNENLDTLGFDPQFNQLEKKRLAYMVYGPLPIYPLYHPYYAQAPDFKPTDAFYNKLVSAITEDEALIGMNWYQEALIGRVQAMAAKDLEDRDNLTFTKKQLDYVEQNFKNPAVVEYLVDQIVTAYVKDSGVDHLAEVAPVYSAKVTDPAKKAKFDELCAKWARIAVGQPSPSFKYLDINGKEVSLADLAGKYVYIDTWATWCGPCRGELPHLKTLEEKYGKKNIYFVSISCDRDKAAWEKMVKEDKLGGIQLHNGGDNTFMDAYMITGIPRFILLDKEGKIINAKMTRPSNPETAKTFDALEGI</sequence>
<keyword evidence="4" id="KW-0676">Redox-active center</keyword>
<reference evidence="7" key="1">
    <citation type="submission" date="2022-01" db="EMBL/GenBank/DDBJ databases">
        <title>Collection of gut derived symbiotic bacterial strains cultured from healthy donors.</title>
        <authorList>
            <person name="Lin H."/>
            <person name="Kohout C."/>
            <person name="Waligurski E."/>
            <person name="Pamer E.G."/>
        </authorList>
    </citation>
    <scope>NUCLEOTIDE SEQUENCE</scope>
    <source>
        <strain evidence="7">DFI.1.149</strain>
    </source>
</reference>
<name>A0AAW5C965_9BACT</name>
<dbReference type="SUPFAM" id="SSF52833">
    <property type="entry name" value="Thioredoxin-like"/>
    <property type="match status" value="1"/>
</dbReference>
<dbReference type="PROSITE" id="PS51257">
    <property type="entry name" value="PROKAR_LIPOPROTEIN"/>
    <property type="match status" value="1"/>
</dbReference>
<dbReference type="GO" id="GO:0017004">
    <property type="term" value="P:cytochrome complex assembly"/>
    <property type="evidence" value="ECO:0007669"/>
    <property type="project" value="UniProtKB-KW"/>
</dbReference>
<proteinExistence type="predicted"/>
<evidence type="ECO:0000256" key="5">
    <source>
        <dbReference type="SAM" id="SignalP"/>
    </source>
</evidence>
<dbReference type="EMBL" id="JAKNDN010000001">
    <property type="protein sequence ID" value="MCG4958285.1"/>
    <property type="molecule type" value="Genomic_DNA"/>
</dbReference>
<keyword evidence="5" id="KW-0732">Signal</keyword>
<evidence type="ECO:0000259" key="6">
    <source>
        <dbReference type="PROSITE" id="PS51352"/>
    </source>
</evidence>
<comment type="caution">
    <text evidence="7">The sequence shown here is derived from an EMBL/GenBank/DDBJ whole genome shotgun (WGS) entry which is preliminary data.</text>
</comment>
<dbReference type="CDD" id="cd02966">
    <property type="entry name" value="TlpA_like_family"/>
    <property type="match status" value="1"/>
</dbReference>
<protein>
    <submittedName>
        <fullName evidence="8">TlpA disulfide reductase family protein</fullName>
    </submittedName>
    <submittedName>
        <fullName evidence="7">TlpA family protein disulfide reductase</fullName>
    </submittedName>
</protein>
<organism evidence="7 9">
    <name type="scientific">Odoribacter splanchnicus</name>
    <dbReference type="NCBI Taxonomy" id="28118"/>
    <lineage>
        <taxon>Bacteria</taxon>
        <taxon>Pseudomonadati</taxon>
        <taxon>Bacteroidota</taxon>
        <taxon>Bacteroidia</taxon>
        <taxon>Bacteroidales</taxon>
        <taxon>Odoribacteraceae</taxon>
        <taxon>Odoribacter</taxon>
    </lineage>
</organism>
<dbReference type="EMBL" id="JAQMRD010000003">
    <property type="protein sequence ID" value="MDB9221968.1"/>
    <property type="molecule type" value="Genomic_DNA"/>
</dbReference>
<dbReference type="InterPro" id="IPR050553">
    <property type="entry name" value="Thioredoxin_ResA/DsbE_sf"/>
</dbReference>
<dbReference type="AlphaFoldDB" id="A0AAW5C965"/>
<dbReference type="Pfam" id="PF08534">
    <property type="entry name" value="Redoxin"/>
    <property type="match status" value="1"/>
</dbReference>
<feature type="domain" description="Thioredoxin" evidence="6">
    <location>
        <begin position="307"/>
        <end position="447"/>
    </location>
</feature>
<evidence type="ECO:0000313" key="7">
    <source>
        <dbReference type="EMBL" id="MCG4958285.1"/>
    </source>
</evidence>
<keyword evidence="3" id="KW-1015">Disulfide bond</keyword>
<dbReference type="Proteomes" id="UP001199750">
    <property type="component" value="Unassembled WGS sequence"/>
</dbReference>
<dbReference type="Gene3D" id="3.40.30.10">
    <property type="entry name" value="Glutaredoxin"/>
    <property type="match status" value="1"/>
</dbReference>
<evidence type="ECO:0000256" key="4">
    <source>
        <dbReference type="ARBA" id="ARBA00023284"/>
    </source>
</evidence>
<gene>
    <name evidence="7" type="ORF">L0P03_00230</name>
    <name evidence="8" type="ORF">PN645_02985</name>
</gene>
<dbReference type="InterPro" id="IPR013740">
    <property type="entry name" value="Redoxin"/>
</dbReference>
<evidence type="ECO:0000313" key="8">
    <source>
        <dbReference type="EMBL" id="MDB9221968.1"/>
    </source>
</evidence>
<dbReference type="Proteomes" id="UP001212263">
    <property type="component" value="Unassembled WGS sequence"/>
</dbReference>
<dbReference type="RefSeq" id="WP_229041786.1">
    <property type="nucleotide sequence ID" value="NZ_JABWDG010000031.1"/>
</dbReference>
<evidence type="ECO:0000256" key="1">
    <source>
        <dbReference type="ARBA" id="ARBA00004196"/>
    </source>
</evidence>
<dbReference type="GO" id="GO:0016491">
    <property type="term" value="F:oxidoreductase activity"/>
    <property type="evidence" value="ECO:0007669"/>
    <property type="project" value="InterPro"/>
</dbReference>
<evidence type="ECO:0000256" key="2">
    <source>
        <dbReference type="ARBA" id="ARBA00022748"/>
    </source>
</evidence>
<dbReference type="InterPro" id="IPR013766">
    <property type="entry name" value="Thioredoxin_domain"/>
</dbReference>
<reference evidence="8" key="2">
    <citation type="submission" date="2023-01" db="EMBL/GenBank/DDBJ databases">
        <title>Human gut microbiome strain richness.</title>
        <authorList>
            <person name="Chen-Liaw A."/>
        </authorList>
    </citation>
    <scope>NUCLEOTIDE SEQUENCE</scope>
    <source>
        <strain evidence="8">RTP21484st1_B7_RTP21484_190118</strain>
    </source>
</reference>
<comment type="subcellular location">
    <subcellularLocation>
        <location evidence="1">Cell envelope</location>
    </subcellularLocation>
</comment>
<keyword evidence="2" id="KW-0201">Cytochrome c-type biogenesis</keyword>
<dbReference type="InterPro" id="IPR036249">
    <property type="entry name" value="Thioredoxin-like_sf"/>
</dbReference>
<dbReference type="PROSITE" id="PS51352">
    <property type="entry name" value="THIOREDOXIN_2"/>
    <property type="match status" value="1"/>
</dbReference>
<feature type="signal peptide" evidence="5">
    <location>
        <begin position="1"/>
        <end position="20"/>
    </location>
</feature>
<accession>A0AAW5C965</accession>